<feature type="transmembrane region" description="Helical" evidence="1">
    <location>
        <begin position="85"/>
        <end position="104"/>
    </location>
</feature>
<keyword evidence="1" id="KW-0812">Transmembrane</keyword>
<evidence type="ECO:0000313" key="5">
    <source>
        <dbReference type="Proteomes" id="UP000629870"/>
    </source>
</evidence>
<dbReference type="Proteomes" id="UP000629870">
    <property type="component" value="Unassembled WGS sequence"/>
</dbReference>
<dbReference type="Proteomes" id="UP000313988">
    <property type="component" value="Unassembled WGS sequence"/>
</dbReference>
<dbReference type="AlphaFoldDB" id="A0A5C4Y6P5"/>
<evidence type="ECO:0000313" key="3">
    <source>
        <dbReference type="EMBL" id="TNM70616.1"/>
    </source>
</evidence>
<evidence type="ECO:0000256" key="1">
    <source>
        <dbReference type="SAM" id="Phobius"/>
    </source>
</evidence>
<keyword evidence="1" id="KW-1133">Transmembrane helix</keyword>
<organism evidence="3 4">
    <name type="scientific">Deinococcus radiopugnans ATCC 19172</name>
    <dbReference type="NCBI Taxonomy" id="585398"/>
    <lineage>
        <taxon>Bacteria</taxon>
        <taxon>Thermotogati</taxon>
        <taxon>Deinococcota</taxon>
        <taxon>Deinococci</taxon>
        <taxon>Deinococcales</taxon>
        <taxon>Deinococcaceae</taxon>
        <taxon>Deinococcus</taxon>
    </lineage>
</organism>
<comment type="caution">
    <text evidence="3">The sequence shown here is derived from an EMBL/GenBank/DDBJ whole genome shotgun (WGS) entry which is preliminary data.</text>
</comment>
<name>A0A5C4Y6P5_9DEIO</name>
<keyword evidence="5" id="KW-1185">Reference proteome</keyword>
<evidence type="ECO:0000313" key="2">
    <source>
        <dbReference type="EMBL" id="MBB6017163.1"/>
    </source>
</evidence>
<feature type="transmembrane region" description="Helical" evidence="1">
    <location>
        <begin position="110"/>
        <end position="130"/>
    </location>
</feature>
<gene>
    <name evidence="3" type="ORF">FHR04_11975</name>
    <name evidence="2" type="ORF">HNQ04_002425</name>
</gene>
<feature type="transmembrane region" description="Helical" evidence="1">
    <location>
        <begin position="137"/>
        <end position="158"/>
    </location>
</feature>
<sequence>MNPPLLKAPEQWLGYVSAHLAPCEKDRALAGARARVAGWREEGLSDADILRELGDAGLAARGLEAQYLTREEEARLRPLMGWNPWRVTLACLAVLALSLGFEFWEHRSLSPWNLLVVAYGAVVTTALLWLRGRVSPWVWASLGTGQFALLFPLLLLTSTIRHHETNPVEAAIPFALALLVSGLAYVFAPARRKLEHRPKVSTGLREMP</sequence>
<reference evidence="3 4" key="1">
    <citation type="submission" date="2019-06" db="EMBL/GenBank/DDBJ databases">
        <title>Genome sequence of Deinococcus radiopugnans ATCC 19172.</title>
        <authorList>
            <person name="Maclea K.S."/>
            <person name="Maynard C.R."/>
        </authorList>
    </citation>
    <scope>NUCLEOTIDE SEQUENCE [LARGE SCALE GENOMIC DNA]</scope>
    <source>
        <strain evidence="3 4">ATCC 19172</strain>
    </source>
</reference>
<dbReference type="EMBL" id="JACHEW010000011">
    <property type="protein sequence ID" value="MBB6017163.1"/>
    <property type="molecule type" value="Genomic_DNA"/>
</dbReference>
<reference evidence="2 5" key="2">
    <citation type="submission" date="2020-08" db="EMBL/GenBank/DDBJ databases">
        <title>Genomic Encyclopedia of Type Strains, Phase IV (KMG-IV): sequencing the most valuable type-strain genomes for metagenomic binning, comparative biology and taxonomic classification.</title>
        <authorList>
            <person name="Goeker M."/>
        </authorList>
    </citation>
    <scope>NUCLEOTIDE SEQUENCE [LARGE SCALE GENOMIC DNA]</scope>
    <source>
        <strain evidence="2 5">DSM 12027</strain>
    </source>
</reference>
<feature type="transmembrane region" description="Helical" evidence="1">
    <location>
        <begin position="170"/>
        <end position="188"/>
    </location>
</feature>
<proteinExistence type="predicted"/>
<evidence type="ECO:0000313" key="4">
    <source>
        <dbReference type="Proteomes" id="UP000313988"/>
    </source>
</evidence>
<dbReference type="OrthoDB" id="68199at2"/>
<dbReference type="EMBL" id="VDMO01000012">
    <property type="protein sequence ID" value="TNM70616.1"/>
    <property type="molecule type" value="Genomic_DNA"/>
</dbReference>
<accession>A0A5C4Y6P5</accession>
<dbReference type="RefSeq" id="WP_139403610.1">
    <property type="nucleotide sequence ID" value="NZ_JACHEW010000011.1"/>
</dbReference>
<protein>
    <submittedName>
        <fullName evidence="3">Uncharacterized protein</fullName>
    </submittedName>
</protein>
<keyword evidence="1" id="KW-0472">Membrane</keyword>